<dbReference type="PANTHER" id="PTHR21666:SF270">
    <property type="entry name" value="MUREIN HYDROLASE ACTIVATOR ENVC"/>
    <property type="match status" value="1"/>
</dbReference>
<protein>
    <recommendedName>
        <fullName evidence="2">M23ase beta-sheet core domain-containing protein</fullName>
    </recommendedName>
</protein>
<evidence type="ECO:0000259" key="2">
    <source>
        <dbReference type="Pfam" id="PF01551"/>
    </source>
</evidence>
<keyword evidence="1" id="KW-0472">Membrane</keyword>
<feature type="transmembrane region" description="Helical" evidence="1">
    <location>
        <begin position="48"/>
        <end position="66"/>
    </location>
</feature>
<dbReference type="EMBL" id="MIJF01000056">
    <property type="protein sequence ID" value="OEF98039.1"/>
    <property type="molecule type" value="Genomic_DNA"/>
</dbReference>
<dbReference type="Pfam" id="PF01551">
    <property type="entry name" value="Peptidase_M23"/>
    <property type="match status" value="1"/>
</dbReference>
<proteinExistence type="predicted"/>
<keyword evidence="1" id="KW-1133">Transmembrane helix</keyword>
<evidence type="ECO:0000313" key="3">
    <source>
        <dbReference type="EMBL" id="OEF98039.1"/>
    </source>
</evidence>
<gene>
    <name evidence="3" type="ORF">BHF71_03185</name>
</gene>
<dbReference type="Proteomes" id="UP000243739">
    <property type="component" value="Unassembled WGS sequence"/>
</dbReference>
<keyword evidence="4" id="KW-1185">Reference proteome</keyword>
<evidence type="ECO:0000256" key="1">
    <source>
        <dbReference type="SAM" id="Phobius"/>
    </source>
</evidence>
<dbReference type="CDD" id="cd12797">
    <property type="entry name" value="M23_peptidase"/>
    <property type="match status" value="1"/>
</dbReference>
<accession>A0A1D2YSU1</accession>
<dbReference type="Gene3D" id="2.70.70.10">
    <property type="entry name" value="Glucose Permease (Domain IIA)"/>
    <property type="match status" value="1"/>
</dbReference>
<keyword evidence="1" id="KW-0812">Transmembrane</keyword>
<dbReference type="RefSeq" id="WP_069657339.1">
    <property type="nucleotide sequence ID" value="NZ_MIJF01000056.1"/>
</dbReference>
<dbReference type="STRING" id="337097.BHF71_03185"/>
<name>A0A1D2YSU1_9BACI</name>
<dbReference type="GO" id="GO:0004222">
    <property type="term" value="F:metalloendopeptidase activity"/>
    <property type="evidence" value="ECO:0007669"/>
    <property type="project" value="TreeGrafter"/>
</dbReference>
<reference evidence="3 4" key="1">
    <citation type="submission" date="2016-09" db="EMBL/GenBank/DDBJ databases">
        <title>Draft genome sequence for the type strain of Vulcanibacillus modesticaldus BR, a strictly anaerobic, moderately thermophilic, and nitrate-reducing bacterium from deep sea-hydrothermal vents of the Mid-Atlantic Ridge.</title>
        <authorList>
            <person name="Abin C.A."/>
            <person name="Hollibaugh J.T."/>
        </authorList>
    </citation>
    <scope>NUCLEOTIDE SEQUENCE [LARGE SCALE GENOMIC DNA]</scope>
    <source>
        <strain evidence="3 4">BR</strain>
    </source>
</reference>
<dbReference type="AlphaFoldDB" id="A0A1D2YSU1"/>
<organism evidence="3 4">
    <name type="scientific">Vulcanibacillus modesticaldus</name>
    <dbReference type="NCBI Taxonomy" id="337097"/>
    <lineage>
        <taxon>Bacteria</taxon>
        <taxon>Bacillati</taxon>
        <taxon>Bacillota</taxon>
        <taxon>Bacilli</taxon>
        <taxon>Bacillales</taxon>
        <taxon>Bacillaceae</taxon>
        <taxon>Vulcanibacillus</taxon>
    </lineage>
</organism>
<evidence type="ECO:0000313" key="4">
    <source>
        <dbReference type="Proteomes" id="UP000243739"/>
    </source>
</evidence>
<dbReference type="InterPro" id="IPR016047">
    <property type="entry name" value="M23ase_b-sheet_dom"/>
</dbReference>
<comment type="caution">
    <text evidence="3">The sequence shown here is derived from an EMBL/GenBank/DDBJ whole genome shotgun (WGS) entry which is preliminary data.</text>
</comment>
<sequence>MGYNSEIQKRRKKRISELYNKKGLSFQHNRRPEYLPSSELGFNYGSRFLIRAIISIFLVLAVYVVFQINQPNAINTQNFIKESLTREYNFRGLYNWYHQIFVGNPAIIPTFKKKVRKINYEFQSPFSIAPTKITRSEQGIYIDVKDKQPVLAIGKGIVINVGKNRKLGNIVMIRHKNGVESIYALLDKVAIEKNEWVESGQLLGTVKQRMFLAIKSNNSYLNPQDVISFE</sequence>
<dbReference type="InterPro" id="IPR050570">
    <property type="entry name" value="Cell_wall_metabolism_enzyme"/>
</dbReference>
<dbReference type="OrthoDB" id="2986589at2"/>
<dbReference type="SUPFAM" id="SSF51261">
    <property type="entry name" value="Duplicated hybrid motif"/>
    <property type="match status" value="1"/>
</dbReference>
<dbReference type="InterPro" id="IPR011055">
    <property type="entry name" value="Dup_hybrid_motif"/>
</dbReference>
<dbReference type="PANTHER" id="PTHR21666">
    <property type="entry name" value="PEPTIDASE-RELATED"/>
    <property type="match status" value="1"/>
</dbReference>
<feature type="domain" description="M23ase beta-sheet core" evidence="2">
    <location>
        <begin position="137"/>
        <end position="209"/>
    </location>
</feature>